<dbReference type="InterPro" id="IPR011990">
    <property type="entry name" value="TPR-like_helical_dom_sf"/>
</dbReference>
<feature type="region of interest" description="Disordered" evidence="2">
    <location>
        <begin position="56"/>
        <end position="84"/>
    </location>
</feature>
<dbReference type="AlphaFoldDB" id="F3L357"/>
<gene>
    <name evidence="4" type="ORF">IMCC3088_2049</name>
</gene>
<keyword evidence="5" id="KW-1185">Reference proteome</keyword>
<reference evidence="4 5" key="1">
    <citation type="journal article" date="2011" name="J. Bacteriol.">
        <title>Genome sequence of strain IMCC3088, a proteorhodopsin-containing marine bacterium belonging to the OM60/NOR5 clade.</title>
        <authorList>
            <person name="Jang Y."/>
            <person name="Oh H.M."/>
            <person name="Kang I."/>
            <person name="Lee K."/>
            <person name="Yang S.J."/>
            <person name="Cho J.C."/>
        </authorList>
    </citation>
    <scope>NUCLEOTIDE SEQUENCE [LARGE SCALE GENOMIC DNA]</scope>
    <source>
        <strain evidence="4 5">IMCC3088</strain>
    </source>
</reference>
<dbReference type="OrthoDB" id="6286134at2"/>
<dbReference type="EMBL" id="AEIG01000060">
    <property type="protein sequence ID" value="EGG29236.1"/>
    <property type="molecule type" value="Genomic_DNA"/>
</dbReference>
<protein>
    <submittedName>
        <fullName evidence="4">Uncharacterized protein</fullName>
    </submittedName>
</protein>
<feature type="transmembrane region" description="Helical" evidence="3">
    <location>
        <begin position="28"/>
        <end position="48"/>
    </location>
</feature>
<evidence type="ECO:0000313" key="5">
    <source>
        <dbReference type="Proteomes" id="UP000005615"/>
    </source>
</evidence>
<proteinExistence type="predicted"/>
<evidence type="ECO:0000256" key="3">
    <source>
        <dbReference type="SAM" id="Phobius"/>
    </source>
</evidence>
<keyword evidence="3" id="KW-1133">Transmembrane helix</keyword>
<comment type="caution">
    <text evidence="4">The sequence shown here is derived from an EMBL/GenBank/DDBJ whole genome shotgun (WGS) entry which is preliminary data.</text>
</comment>
<sequence length="502" mass="55088">MQKRIEPTEFQPAVARSDTKLQEGNKPWGLVLAVVLILVAIYGVFIWLPGQVTPTSPTSVQANQTSTSTQTPNRAGPELGSPASELSPFEQAQLEKARKEAQDVLEQILLQQEVLQEAKVELWGQTPYEQALSRAQEGDQYYRDRDFASAIAGYSAALEQLVELSDGIPARANLAELQTRDAIEAFDPQTAVQQLNLLEALAPNHGSIATLTQRIEALPQTAQYFDNAQQARSQSNWSAAKVAIDAAAKADPAHQTVSLAQAEILEKWQQAMFEETLGQAYAAIEDKDFDMAARLLSEASAYRGSNEALDQARATLRLAETTATLRRLEQAADAATQQEDWQGVIDLYQEALALDPSIQFAQQGLPNAQGRLQLDQKISSVLNAPERLQDPAITAGAQRLLDEARSIAPAGPALTLQIQTLENLIERANRIVNVTIESDGLTELVLLRHSNIGTTQQHQARLRPGKYTVRGTRVGFRDILVNFEVKPDDSNLRVFAACREPI</sequence>
<evidence type="ECO:0000313" key="4">
    <source>
        <dbReference type="EMBL" id="EGG29236.1"/>
    </source>
</evidence>
<feature type="compositionally biased region" description="Polar residues" evidence="2">
    <location>
        <begin position="56"/>
        <end position="73"/>
    </location>
</feature>
<feature type="coiled-coil region" evidence="1">
    <location>
        <begin position="91"/>
        <end position="118"/>
    </location>
</feature>
<evidence type="ECO:0000256" key="1">
    <source>
        <dbReference type="SAM" id="Coils"/>
    </source>
</evidence>
<keyword evidence="3" id="KW-0812">Transmembrane</keyword>
<organism evidence="4 5">
    <name type="scientific">Aequoribacter fuscus</name>
    <dbReference type="NCBI Taxonomy" id="2518989"/>
    <lineage>
        <taxon>Bacteria</taxon>
        <taxon>Pseudomonadati</taxon>
        <taxon>Pseudomonadota</taxon>
        <taxon>Gammaproteobacteria</taxon>
        <taxon>Cellvibrionales</taxon>
        <taxon>Halieaceae</taxon>
        <taxon>Aequoribacter</taxon>
    </lineage>
</organism>
<dbReference type="Proteomes" id="UP000005615">
    <property type="component" value="Unassembled WGS sequence"/>
</dbReference>
<dbReference type="STRING" id="2518989.IMCC3088_2049"/>
<dbReference type="eggNOG" id="COG0457">
    <property type="taxonomic scope" value="Bacteria"/>
</dbReference>
<accession>F3L357</accession>
<dbReference type="Gene3D" id="1.25.40.10">
    <property type="entry name" value="Tetratricopeptide repeat domain"/>
    <property type="match status" value="1"/>
</dbReference>
<keyword evidence="1" id="KW-0175">Coiled coil</keyword>
<dbReference type="RefSeq" id="WP_009576223.1">
    <property type="nucleotide sequence ID" value="NZ_AEIG01000060.1"/>
</dbReference>
<evidence type="ECO:0000256" key="2">
    <source>
        <dbReference type="SAM" id="MobiDB-lite"/>
    </source>
</evidence>
<name>F3L357_9GAMM</name>
<keyword evidence="3" id="KW-0472">Membrane</keyword>
<feature type="coiled-coil region" evidence="1">
    <location>
        <begin position="311"/>
        <end position="338"/>
    </location>
</feature>
<dbReference type="SUPFAM" id="SSF48452">
    <property type="entry name" value="TPR-like"/>
    <property type="match status" value="1"/>
</dbReference>